<dbReference type="EMBL" id="MPOG01000004">
    <property type="protein sequence ID" value="OOH97395.1"/>
    <property type="molecule type" value="Genomic_DNA"/>
</dbReference>
<evidence type="ECO:0000256" key="1">
    <source>
        <dbReference type="SAM" id="SignalP"/>
    </source>
</evidence>
<accession>A0A1T3FGF3</accession>
<name>A0A1T3FGF3_ELIME</name>
<comment type="caution">
    <text evidence="2">The sequence shown here is derived from an EMBL/GenBank/DDBJ whole genome shotgun (WGS) entry which is preliminary data.</text>
</comment>
<dbReference type="STRING" id="238.BBD35_10790"/>
<keyword evidence="1" id="KW-0732">Signal</keyword>
<evidence type="ECO:0000313" key="2">
    <source>
        <dbReference type="EMBL" id="OOH97395.1"/>
    </source>
</evidence>
<evidence type="ECO:0000313" key="3">
    <source>
        <dbReference type="Proteomes" id="UP000188947"/>
    </source>
</evidence>
<proteinExistence type="predicted"/>
<protein>
    <submittedName>
        <fullName evidence="2">Uncharacterized protein</fullName>
    </submittedName>
</protein>
<sequence length="143" mass="16569">MKQKTAILTALIVGTLSFHAQTLTPSNIWYDVINNHNNTDNLLHKKGFKLKYNAPKKQGGGLSCYFNKQYNEWLFIHNNEQNQTTQVSYLLPTLQKYLKNMVDKKQLLAGEDVEAKGKTSMDNRLYYHLIYTFQKPELPSAKK</sequence>
<keyword evidence="3" id="KW-1185">Reference proteome</keyword>
<dbReference type="AlphaFoldDB" id="A0A1T3FGF3"/>
<dbReference type="OrthoDB" id="765244at2"/>
<dbReference type="Proteomes" id="UP000188947">
    <property type="component" value="Unassembled WGS sequence"/>
</dbReference>
<dbReference type="RefSeq" id="WP_070904389.1">
    <property type="nucleotide sequence ID" value="NZ_CP016378.1"/>
</dbReference>
<feature type="chain" id="PRO_5030034632" evidence="1">
    <location>
        <begin position="21"/>
        <end position="143"/>
    </location>
</feature>
<feature type="signal peptide" evidence="1">
    <location>
        <begin position="1"/>
        <end position="20"/>
    </location>
</feature>
<reference evidence="2 3" key="1">
    <citation type="submission" date="2016-11" db="EMBL/GenBank/DDBJ databases">
        <title>Genome sequence and comparative genomic analysis of clinical strain Elizabethkingia meningoseptica 61421 PRCM.</title>
        <authorList>
            <person name="Wang M."/>
            <person name="Hu S."/>
            <person name="Cao L."/>
            <person name="Jiang T."/>
            <person name="Zhou Y."/>
            <person name="Ming D."/>
        </authorList>
    </citation>
    <scope>NUCLEOTIDE SEQUENCE [LARGE SCALE GENOMIC DNA]</scope>
    <source>
        <strain evidence="2 3">61421 PRCM</strain>
    </source>
</reference>
<gene>
    <name evidence="2" type="ORF">BMF97_03510</name>
</gene>
<organism evidence="2 3">
    <name type="scientific">Elizabethkingia meningoseptica</name>
    <name type="common">Chryseobacterium meningosepticum</name>
    <dbReference type="NCBI Taxonomy" id="238"/>
    <lineage>
        <taxon>Bacteria</taxon>
        <taxon>Pseudomonadati</taxon>
        <taxon>Bacteroidota</taxon>
        <taxon>Flavobacteriia</taxon>
        <taxon>Flavobacteriales</taxon>
        <taxon>Weeksellaceae</taxon>
        <taxon>Elizabethkingia</taxon>
    </lineage>
</organism>